<reference evidence="2 3" key="1">
    <citation type="journal article" date="2023" name="IMA Fungus">
        <title>Comparative genomic study of the Penicillium genus elucidates a diverse pangenome and 15 lateral gene transfer events.</title>
        <authorList>
            <person name="Petersen C."/>
            <person name="Sorensen T."/>
            <person name="Nielsen M.R."/>
            <person name="Sondergaard T.E."/>
            <person name="Sorensen J.L."/>
            <person name="Fitzpatrick D.A."/>
            <person name="Frisvad J.C."/>
            <person name="Nielsen K.L."/>
        </authorList>
    </citation>
    <scope>NUCLEOTIDE SEQUENCE [LARGE SCALE GENOMIC DNA]</scope>
    <source>
        <strain evidence="2 3">IBT 35679</strain>
    </source>
</reference>
<organism evidence="2 3">
    <name type="scientific">Penicillium frequentans</name>
    <dbReference type="NCBI Taxonomy" id="3151616"/>
    <lineage>
        <taxon>Eukaryota</taxon>
        <taxon>Fungi</taxon>
        <taxon>Dikarya</taxon>
        <taxon>Ascomycota</taxon>
        <taxon>Pezizomycotina</taxon>
        <taxon>Eurotiomycetes</taxon>
        <taxon>Eurotiomycetidae</taxon>
        <taxon>Eurotiales</taxon>
        <taxon>Aspergillaceae</taxon>
        <taxon>Penicillium</taxon>
    </lineage>
</organism>
<dbReference type="SMART" id="SM00256">
    <property type="entry name" value="FBOX"/>
    <property type="match status" value="1"/>
</dbReference>
<name>A0AAD6D5W7_9EURO</name>
<evidence type="ECO:0000313" key="3">
    <source>
        <dbReference type="Proteomes" id="UP001220324"/>
    </source>
</evidence>
<dbReference type="Pfam" id="PF24969">
    <property type="entry name" value="LRR_15"/>
    <property type="match status" value="1"/>
</dbReference>
<gene>
    <name evidence="2" type="ORF">N7494_002571</name>
</gene>
<dbReference type="Pfam" id="PF12937">
    <property type="entry name" value="F-box-like"/>
    <property type="match status" value="1"/>
</dbReference>
<keyword evidence="3" id="KW-1185">Reference proteome</keyword>
<dbReference type="EMBL" id="JAQIZZ010000002">
    <property type="protein sequence ID" value="KAJ5553193.1"/>
    <property type="molecule type" value="Genomic_DNA"/>
</dbReference>
<evidence type="ECO:0000259" key="1">
    <source>
        <dbReference type="SMART" id="SM00256"/>
    </source>
</evidence>
<comment type="caution">
    <text evidence="2">The sequence shown here is derived from an EMBL/GenBank/DDBJ whole genome shotgun (WGS) entry which is preliminary data.</text>
</comment>
<dbReference type="Gene3D" id="1.20.1280.50">
    <property type="match status" value="1"/>
</dbReference>
<evidence type="ECO:0000313" key="2">
    <source>
        <dbReference type="EMBL" id="KAJ5553193.1"/>
    </source>
</evidence>
<dbReference type="AlphaFoldDB" id="A0AAD6D5W7"/>
<protein>
    <recommendedName>
        <fullName evidence="1">F-box domain-containing protein</fullName>
    </recommendedName>
</protein>
<accession>A0AAD6D5W7</accession>
<proteinExistence type="predicted"/>
<dbReference type="InterPro" id="IPR036047">
    <property type="entry name" value="F-box-like_dom_sf"/>
</dbReference>
<feature type="domain" description="F-box" evidence="1">
    <location>
        <begin position="12"/>
        <end position="53"/>
    </location>
</feature>
<dbReference type="Proteomes" id="UP001220324">
    <property type="component" value="Unassembled WGS sequence"/>
</dbReference>
<dbReference type="SUPFAM" id="SSF52047">
    <property type="entry name" value="RNI-like"/>
    <property type="match status" value="1"/>
</dbReference>
<dbReference type="CDD" id="cd09917">
    <property type="entry name" value="F-box_SF"/>
    <property type="match status" value="1"/>
</dbReference>
<dbReference type="SUPFAM" id="SSF81383">
    <property type="entry name" value="F-box domain"/>
    <property type="match status" value="1"/>
</dbReference>
<dbReference type="InterPro" id="IPR056867">
    <property type="entry name" value="LRR_15"/>
</dbReference>
<dbReference type="InterPro" id="IPR001810">
    <property type="entry name" value="F-box_dom"/>
</dbReference>
<sequence>MIHPNSDMTPFLPNEILLLVLDGLEETQDRVRLLQVCRHWNTALSAKVYSSLEIIFPELLFEFAEALQKNPRLRLLVHELRIPNFFVHYGDEHPVYSRALFHKFLESFTDNDEELTKWEERLDVNDTSAWLAVVLISLLNLQHLDLRWGGNGLETACTLWAVSKIASKSPREDLPLQHLQKLTAGSDEIKENFPLREFIPFLKLPSIQEMHLSYIVDWDHGVKEDSIFSVSFNLPQGVSRVRKLVLRLSNIVHRMRELISACAHLEYFEYQHSNQAEWVEAYRSYRCRPFHAALSTQKESLRVLRLNDIGVTKEGEWDDNDQVKGQAWFGSLVEFVALKELRMPVRDLLDSTAGKEPDMDLGEILPSGLEVLVLTKVDFVDYSMLDGQLSRLLDVKEQQFPQLRKVSLQTFQMEVVEGEEMCKKRRNWGIPKRAELVFKGVRSSCEEHGVEFSFVLDGDYQILAAGQVVYDTDDISGRAHWD</sequence>